<name>A0A2A3EH44_APICC</name>
<accession>A0A2A3EH44</accession>
<dbReference type="GO" id="GO:0005778">
    <property type="term" value="C:peroxisomal membrane"/>
    <property type="evidence" value="ECO:0007669"/>
    <property type="project" value="TreeGrafter"/>
</dbReference>
<dbReference type="Gene3D" id="1.25.40.10">
    <property type="entry name" value="Tetratricopeptide repeat domain"/>
    <property type="match status" value="1"/>
</dbReference>
<dbReference type="Pfam" id="PF14853">
    <property type="entry name" value="Fis1_TPR_C"/>
    <property type="match status" value="1"/>
</dbReference>
<dbReference type="GO" id="GO:0016559">
    <property type="term" value="P:peroxisome fission"/>
    <property type="evidence" value="ECO:0007669"/>
    <property type="project" value="TreeGrafter"/>
</dbReference>
<dbReference type="GO" id="GO:0000266">
    <property type="term" value="P:mitochondrial fission"/>
    <property type="evidence" value="ECO:0007669"/>
    <property type="project" value="InterPro"/>
</dbReference>
<gene>
    <name evidence="8" type="ORF">APICC_02564</name>
</gene>
<organism evidence="8 9">
    <name type="scientific">Apis cerana cerana</name>
    <name type="common">Oriental honeybee</name>
    <dbReference type="NCBI Taxonomy" id="94128"/>
    <lineage>
        <taxon>Eukaryota</taxon>
        <taxon>Metazoa</taxon>
        <taxon>Ecdysozoa</taxon>
        <taxon>Arthropoda</taxon>
        <taxon>Hexapoda</taxon>
        <taxon>Insecta</taxon>
        <taxon>Pterygota</taxon>
        <taxon>Neoptera</taxon>
        <taxon>Endopterygota</taxon>
        <taxon>Hymenoptera</taxon>
        <taxon>Apocrita</taxon>
        <taxon>Aculeata</taxon>
        <taxon>Apoidea</taxon>
        <taxon>Anthophila</taxon>
        <taxon>Apidae</taxon>
        <taxon>Apis</taxon>
    </lineage>
</organism>
<keyword evidence="4" id="KW-1000">Mitochondrion outer membrane</keyword>
<dbReference type="InterPro" id="IPR011990">
    <property type="entry name" value="TPR-like_helical_dom_sf"/>
</dbReference>
<dbReference type="InterPro" id="IPR028058">
    <property type="entry name" value="Fis1_TPR_N"/>
</dbReference>
<dbReference type="InterPro" id="IPR028061">
    <property type="entry name" value="Fis1_TPR_C"/>
</dbReference>
<dbReference type="PANTHER" id="PTHR13247">
    <property type="entry name" value="TETRATRICOPEPTIDE REPEAT PROTEIN 11 TPR REPEAT PROTEIN 11"/>
    <property type="match status" value="1"/>
</dbReference>
<dbReference type="InterPro" id="IPR016543">
    <property type="entry name" value="Fis1"/>
</dbReference>
<dbReference type="PANTHER" id="PTHR13247:SF0">
    <property type="entry name" value="MITOCHONDRIAL FISSION 1 PROTEIN"/>
    <property type="match status" value="1"/>
</dbReference>
<dbReference type="GO" id="GO:0000422">
    <property type="term" value="P:autophagy of mitochondrion"/>
    <property type="evidence" value="ECO:0007669"/>
    <property type="project" value="TreeGrafter"/>
</dbReference>
<evidence type="ECO:0000256" key="2">
    <source>
        <dbReference type="ARBA" id="ARBA00008937"/>
    </source>
</evidence>
<keyword evidence="7" id="KW-0472">Membrane</keyword>
<evidence type="ECO:0000256" key="5">
    <source>
        <dbReference type="ARBA" id="ARBA00022989"/>
    </source>
</evidence>
<keyword evidence="3" id="KW-0812">Transmembrane</keyword>
<keyword evidence="6" id="KW-0496">Mitochondrion</keyword>
<dbReference type="Pfam" id="PF14852">
    <property type="entry name" value="Fis1_TPR_N"/>
    <property type="match status" value="1"/>
</dbReference>
<evidence type="ECO:0000313" key="9">
    <source>
        <dbReference type="Proteomes" id="UP000242457"/>
    </source>
</evidence>
<dbReference type="CDD" id="cd12212">
    <property type="entry name" value="Fis1"/>
    <property type="match status" value="1"/>
</dbReference>
<dbReference type="STRING" id="94128.A0A2A3EH44"/>
<evidence type="ECO:0000256" key="1">
    <source>
        <dbReference type="ARBA" id="ARBA00004572"/>
    </source>
</evidence>
<comment type="subcellular location">
    <subcellularLocation>
        <location evidence="1">Mitochondrion outer membrane</location>
        <topology evidence="1">Single-pass membrane protein</topology>
    </subcellularLocation>
</comment>
<sequence>MEDVLEEVVSSDDLKVQNILEVMLFKKIFELKYNFNKFERIYNEQLRSSVITQKAQFEYAWCLVRSKYPADIRKGIMLLEDLYCNHSDSEKRDCLYYLAIGNARIKEYTKALAYVRSFLQVEPGNQQVQHLETLIKKKMEKGFLQLTFSYLILLNIK</sequence>
<evidence type="ECO:0000256" key="4">
    <source>
        <dbReference type="ARBA" id="ARBA00022787"/>
    </source>
</evidence>
<dbReference type="GO" id="GO:0043653">
    <property type="term" value="P:mitochondrial fragmentation involved in apoptotic process"/>
    <property type="evidence" value="ECO:0007669"/>
    <property type="project" value="TreeGrafter"/>
</dbReference>
<keyword evidence="5" id="KW-1133">Transmembrane helix</keyword>
<keyword evidence="9" id="KW-1185">Reference proteome</keyword>
<dbReference type="AlphaFoldDB" id="A0A2A3EH44"/>
<dbReference type="InterPro" id="IPR033745">
    <property type="entry name" value="Fis1_cytosol"/>
</dbReference>
<dbReference type="EMBL" id="KZ288251">
    <property type="protein sequence ID" value="PBC31047.1"/>
    <property type="molecule type" value="Genomic_DNA"/>
</dbReference>
<dbReference type="SUPFAM" id="SSF48452">
    <property type="entry name" value="TPR-like"/>
    <property type="match status" value="1"/>
</dbReference>
<dbReference type="Proteomes" id="UP000242457">
    <property type="component" value="Unassembled WGS sequence"/>
</dbReference>
<comment type="similarity">
    <text evidence="2">Belongs to the FIS1 family.</text>
</comment>
<evidence type="ECO:0000256" key="6">
    <source>
        <dbReference type="ARBA" id="ARBA00023128"/>
    </source>
</evidence>
<dbReference type="OrthoDB" id="421154at2759"/>
<reference evidence="8 9" key="1">
    <citation type="submission" date="2014-07" db="EMBL/GenBank/DDBJ databases">
        <title>Genomic and transcriptomic analysis on Apis cerana provide comprehensive insights into honey bee biology.</title>
        <authorList>
            <person name="Diao Q."/>
            <person name="Sun L."/>
            <person name="Zheng H."/>
            <person name="Zheng H."/>
            <person name="Xu S."/>
            <person name="Wang S."/>
            <person name="Zeng Z."/>
            <person name="Hu F."/>
            <person name="Su S."/>
            <person name="Wu J."/>
        </authorList>
    </citation>
    <scope>NUCLEOTIDE SEQUENCE [LARGE SCALE GENOMIC DNA]</scope>
    <source>
        <tissue evidence="8">Pupae without intestine</tissue>
    </source>
</reference>
<proteinExistence type="inferred from homology"/>
<protein>
    <submittedName>
        <fullName evidence="8">Mitochondrial fission</fullName>
    </submittedName>
</protein>
<evidence type="ECO:0000256" key="3">
    <source>
        <dbReference type="ARBA" id="ARBA00022692"/>
    </source>
</evidence>
<dbReference type="GO" id="GO:0005741">
    <property type="term" value="C:mitochondrial outer membrane"/>
    <property type="evidence" value="ECO:0007669"/>
    <property type="project" value="UniProtKB-SubCell"/>
</dbReference>
<evidence type="ECO:0000256" key="7">
    <source>
        <dbReference type="ARBA" id="ARBA00023136"/>
    </source>
</evidence>
<evidence type="ECO:0000313" key="8">
    <source>
        <dbReference type="EMBL" id="PBC31047.1"/>
    </source>
</evidence>